<dbReference type="GO" id="GO:0016231">
    <property type="term" value="F:beta-N-acetylglucosaminidase activity"/>
    <property type="evidence" value="ECO:0007669"/>
    <property type="project" value="TreeGrafter"/>
</dbReference>
<evidence type="ECO:0000313" key="3">
    <source>
        <dbReference type="Proteomes" id="UP001497623"/>
    </source>
</evidence>
<evidence type="ECO:0000256" key="1">
    <source>
        <dbReference type="SAM" id="MobiDB-lite"/>
    </source>
</evidence>
<dbReference type="Gene3D" id="1.20.58.240">
    <property type="entry name" value="STAT, domain 1"/>
    <property type="match status" value="1"/>
</dbReference>
<dbReference type="SUPFAM" id="SSF55729">
    <property type="entry name" value="Acyl-CoA N-acyltransferases (Nat)"/>
    <property type="match status" value="1"/>
</dbReference>
<feature type="compositionally biased region" description="Polar residues" evidence="1">
    <location>
        <begin position="72"/>
        <end position="92"/>
    </location>
</feature>
<sequence length="495" mass="55390">MPPPETENTSSSSSQEASLSGGSFVEPMDCNPSPTTTPSNAEDSMCIENQENGIETNGTDTQKVLASECDSSESSGAENSTTVNSSNEQKVPSQIPVEMSVSDTDPEDQLTIDDLCLLADLFYLPFEHGRHGVTILSEFNWLKVNSHLVIEQNKNGSETQNPEVQEWFARAAKFGEIVKTVRKMCNRLYKVKNRSLLYELYPYVWDMRGVICLLNSFVEWLALGQVSTLVSNYVHGNYTWFSKGWREAFMSGDQEPWVFRGGLTAELQRLIPVDASNDLFVYRTPDVPLSRNYIIRPYLAEDKEKLYKLCLETYDDGGDATHLYKEHPNLPGDMSPGSYIKESKNVVFMVVEDEGHELLGYCAASISCSAQAVQQQQYQETIKENYPKVVREEGVLLSPCEEVLARLHEPVPSPPEILNTSHPAIINLALHRSVIDDSIGKRMLTCILASIRSKGVFGGHVIVRVGEKQMCEIYSRMGFVEVVTQGTNLYMGRSF</sequence>
<evidence type="ECO:0000313" key="2">
    <source>
        <dbReference type="EMBL" id="CAL4060621.1"/>
    </source>
</evidence>
<dbReference type="EMBL" id="CAXKWB010000397">
    <property type="protein sequence ID" value="CAL4060621.1"/>
    <property type="molecule type" value="Genomic_DNA"/>
</dbReference>
<feature type="compositionally biased region" description="Low complexity" evidence="1">
    <location>
        <begin position="10"/>
        <end position="23"/>
    </location>
</feature>
<dbReference type="FunFam" id="1.20.58.240:FF:000002">
    <property type="entry name" value="Bifunctional protein NCOAT"/>
    <property type="match status" value="1"/>
</dbReference>
<keyword evidence="3" id="KW-1185">Reference proteome</keyword>
<name>A0AAV2PKX3_MEGNR</name>
<accession>A0AAV2PKX3</accession>
<dbReference type="PANTHER" id="PTHR13170:SF16">
    <property type="entry name" value="PROTEIN O-GLCNACASE"/>
    <property type="match status" value="1"/>
</dbReference>
<dbReference type="PANTHER" id="PTHR13170">
    <property type="entry name" value="O-GLCNACASE"/>
    <property type="match status" value="1"/>
</dbReference>
<evidence type="ECO:0008006" key="4">
    <source>
        <dbReference type="Google" id="ProtNLM"/>
    </source>
</evidence>
<reference evidence="2 3" key="1">
    <citation type="submission" date="2024-05" db="EMBL/GenBank/DDBJ databases">
        <authorList>
            <person name="Wallberg A."/>
        </authorList>
    </citation>
    <scope>NUCLEOTIDE SEQUENCE [LARGE SCALE GENOMIC DNA]</scope>
</reference>
<dbReference type="Proteomes" id="UP001497623">
    <property type="component" value="Unassembled WGS sequence"/>
</dbReference>
<proteinExistence type="predicted"/>
<gene>
    <name evidence="2" type="ORF">MNOR_LOCUS1487</name>
</gene>
<organism evidence="2 3">
    <name type="scientific">Meganyctiphanes norvegica</name>
    <name type="common">Northern krill</name>
    <name type="synonym">Thysanopoda norvegica</name>
    <dbReference type="NCBI Taxonomy" id="48144"/>
    <lineage>
        <taxon>Eukaryota</taxon>
        <taxon>Metazoa</taxon>
        <taxon>Ecdysozoa</taxon>
        <taxon>Arthropoda</taxon>
        <taxon>Crustacea</taxon>
        <taxon>Multicrustacea</taxon>
        <taxon>Malacostraca</taxon>
        <taxon>Eumalacostraca</taxon>
        <taxon>Eucarida</taxon>
        <taxon>Euphausiacea</taxon>
        <taxon>Euphausiidae</taxon>
        <taxon>Meganyctiphanes</taxon>
    </lineage>
</organism>
<dbReference type="AlphaFoldDB" id="A0AAV2PKX3"/>
<dbReference type="InterPro" id="IPR051822">
    <property type="entry name" value="Glycosyl_Hydrolase_84"/>
</dbReference>
<dbReference type="Gene3D" id="3.40.630.30">
    <property type="match status" value="1"/>
</dbReference>
<protein>
    <recommendedName>
        <fullName evidence="4">N-acetyltransferase domain-containing protein</fullName>
    </recommendedName>
</protein>
<dbReference type="InterPro" id="IPR016181">
    <property type="entry name" value="Acyl_CoA_acyltransferase"/>
</dbReference>
<feature type="region of interest" description="Disordered" evidence="1">
    <location>
        <begin position="1"/>
        <end position="94"/>
    </location>
</feature>
<comment type="caution">
    <text evidence="2">The sequence shown here is derived from an EMBL/GenBank/DDBJ whole genome shotgun (WGS) entry which is preliminary data.</text>
</comment>
<dbReference type="GO" id="GO:0009100">
    <property type="term" value="P:glycoprotein metabolic process"/>
    <property type="evidence" value="ECO:0007669"/>
    <property type="project" value="TreeGrafter"/>
</dbReference>
<feature type="compositionally biased region" description="Polar residues" evidence="1">
    <location>
        <begin position="32"/>
        <end position="64"/>
    </location>
</feature>